<proteinExistence type="predicted"/>
<sequence length="55" mass="6604">MFEFQQYLGFLAFLTILTIGFWLMIFLITMIIPYWVIGGTRELLKERKAKKESEQ</sequence>
<keyword evidence="1" id="KW-0472">Membrane</keyword>
<accession>A0AA96ET93</accession>
<dbReference type="RefSeq" id="WP_313322086.1">
    <property type="nucleotide sequence ID" value="NZ_CP134878.1"/>
</dbReference>
<accession>A0AA96F690</accession>
<evidence type="ECO:0000313" key="3">
    <source>
        <dbReference type="EMBL" id="WNM22340.1"/>
    </source>
</evidence>
<protein>
    <submittedName>
        <fullName evidence="2">Uncharacterized protein</fullName>
    </submittedName>
</protein>
<name>A0AA96ET93_9FLAO</name>
<keyword evidence="4" id="KW-1185">Reference proteome</keyword>
<evidence type="ECO:0000313" key="4">
    <source>
        <dbReference type="Proteomes" id="UP001304515"/>
    </source>
</evidence>
<keyword evidence="1" id="KW-1133">Transmembrane helix</keyword>
<dbReference type="AlphaFoldDB" id="A0AA96ET93"/>
<dbReference type="KEGG" id="fcj:RN605_03010"/>
<keyword evidence="1" id="KW-0812">Transmembrane</keyword>
<reference evidence="2 4" key="1">
    <citation type="submission" date="2023-09" db="EMBL/GenBank/DDBJ databases">
        <title>Flavobacterium sp. a novel bacteria isolate from Pepper rhizosphere.</title>
        <authorList>
            <person name="Peng Y."/>
            <person name="Lee J."/>
        </authorList>
    </citation>
    <scope>NUCLEOTIDE SEQUENCE</scope>
    <source>
        <strain evidence="2">PMR2A8</strain>
        <strain evidence="3 4">PMTSA4</strain>
    </source>
</reference>
<dbReference type="EMBL" id="CP134890">
    <property type="protein sequence ID" value="WNM22340.1"/>
    <property type="molecule type" value="Genomic_DNA"/>
</dbReference>
<evidence type="ECO:0000313" key="2">
    <source>
        <dbReference type="EMBL" id="WNM18289.1"/>
    </source>
</evidence>
<gene>
    <name evidence="3" type="ORF">RN605_03010</name>
    <name evidence="2" type="ORF">RN608_09710</name>
</gene>
<dbReference type="Proteomes" id="UP001304515">
    <property type="component" value="Chromosome"/>
</dbReference>
<dbReference type="EMBL" id="CP134878">
    <property type="protein sequence ID" value="WNM18289.1"/>
    <property type="molecule type" value="Genomic_DNA"/>
</dbReference>
<organism evidence="2">
    <name type="scientific">Flavobacterium capsici</name>
    <dbReference type="NCBI Taxonomy" id="3075618"/>
    <lineage>
        <taxon>Bacteria</taxon>
        <taxon>Pseudomonadati</taxon>
        <taxon>Bacteroidota</taxon>
        <taxon>Flavobacteriia</taxon>
        <taxon>Flavobacteriales</taxon>
        <taxon>Flavobacteriaceae</taxon>
        <taxon>Flavobacterium</taxon>
    </lineage>
</organism>
<feature type="transmembrane region" description="Helical" evidence="1">
    <location>
        <begin position="12"/>
        <end position="37"/>
    </location>
</feature>
<evidence type="ECO:0000256" key="1">
    <source>
        <dbReference type="SAM" id="Phobius"/>
    </source>
</evidence>